<reference evidence="1" key="1">
    <citation type="submission" date="2020-10" db="EMBL/GenBank/DDBJ databases">
        <authorList>
            <person name="Gilroy R."/>
        </authorList>
    </citation>
    <scope>NUCLEOTIDE SEQUENCE</scope>
    <source>
        <strain evidence="1">CHK197-8231</strain>
    </source>
</reference>
<protein>
    <submittedName>
        <fullName evidence="1">Uncharacterized protein</fullName>
    </submittedName>
</protein>
<reference evidence="1" key="2">
    <citation type="journal article" date="2021" name="PeerJ">
        <title>Extensive microbial diversity within the chicken gut microbiome revealed by metagenomics and culture.</title>
        <authorList>
            <person name="Gilroy R."/>
            <person name="Ravi A."/>
            <person name="Getino M."/>
            <person name="Pursley I."/>
            <person name="Horton D.L."/>
            <person name="Alikhan N.F."/>
            <person name="Baker D."/>
            <person name="Gharbi K."/>
            <person name="Hall N."/>
            <person name="Watson M."/>
            <person name="Adriaenssens E.M."/>
            <person name="Foster-Nyarko E."/>
            <person name="Jarju S."/>
            <person name="Secka A."/>
            <person name="Antonio M."/>
            <person name="Oren A."/>
            <person name="Chaudhuri R.R."/>
            <person name="La Ragione R."/>
            <person name="Hildebrand F."/>
            <person name="Pallen M.J."/>
        </authorList>
    </citation>
    <scope>NUCLEOTIDE SEQUENCE</scope>
    <source>
        <strain evidence="1">CHK197-8231</strain>
    </source>
</reference>
<evidence type="ECO:0000313" key="2">
    <source>
        <dbReference type="Proteomes" id="UP000824087"/>
    </source>
</evidence>
<gene>
    <name evidence="1" type="ORF">IAD49_02645</name>
</gene>
<proteinExistence type="predicted"/>
<name>A0A9D1L3X7_9BACT</name>
<dbReference type="EMBL" id="DVML01000014">
    <property type="protein sequence ID" value="HIU22462.1"/>
    <property type="molecule type" value="Genomic_DNA"/>
</dbReference>
<accession>A0A9D1L3X7</accession>
<comment type="caution">
    <text evidence="1">The sequence shown here is derived from an EMBL/GenBank/DDBJ whole genome shotgun (WGS) entry which is preliminary data.</text>
</comment>
<dbReference type="AlphaFoldDB" id="A0A9D1L3X7"/>
<evidence type="ECO:0000313" key="1">
    <source>
        <dbReference type="EMBL" id="HIU22462.1"/>
    </source>
</evidence>
<dbReference type="Gene3D" id="3.30.460.40">
    <property type="match status" value="1"/>
</dbReference>
<organism evidence="1 2">
    <name type="scientific">Candidatus Fimihabitans intestinipullorum</name>
    <dbReference type="NCBI Taxonomy" id="2840820"/>
    <lineage>
        <taxon>Bacteria</taxon>
        <taxon>Bacillati</taxon>
        <taxon>Mycoplasmatota</taxon>
        <taxon>Mycoplasmatota incertae sedis</taxon>
        <taxon>Candidatus Fimihabitans</taxon>
    </lineage>
</organism>
<sequence>MKNRMGKDELIKLIANLKLCKDEYWILSSSALVIRGIYPDAGDLDIAVTETGLEELKRNYNVKEKENGWYFVSDKIECVVDQKESWKIEEVEGYNLESIEKYYRYLKDSSREKDRKRIPIIEDYMRSRKK</sequence>
<dbReference type="Proteomes" id="UP000824087">
    <property type="component" value="Unassembled WGS sequence"/>
</dbReference>